<dbReference type="Pfam" id="PF10502">
    <property type="entry name" value="Peptidase_S26"/>
    <property type="match status" value="1"/>
</dbReference>
<dbReference type="EMBL" id="CP078093">
    <property type="protein sequence ID" value="QXM05631.1"/>
    <property type="molecule type" value="Genomic_DNA"/>
</dbReference>
<keyword evidence="6" id="KW-0645">Protease</keyword>
<keyword evidence="5 6" id="KW-0378">Hydrolase</keyword>
<reference evidence="8" key="1">
    <citation type="submission" date="2021-07" db="EMBL/GenBank/DDBJ databases">
        <title>Complete genome sequence of Crassaminicella sp. 143-21, isolated from a deep-sea hydrothermal vent.</title>
        <authorList>
            <person name="Li X."/>
        </authorList>
    </citation>
    <scope>NUCLEOTIDE SEQUENCE</scope>
    <source>
        <strain evidence="8">143-21</strain>
    </source>
</reference>
<dbReference type="EC" id="3.4.21.89" evidence="4 6"/>
<comment type="subcellular location">
    <subcellularLocation>
        <location evidence="2">Cell membrane</location>
        <topology evidence="2">Single-pass type II membrane protein</topology>
    </subcellularLocation>
    <subcellularLocation>
        <location evidence="6">Membrane</location>
        <topology evidence="6">Single-pass type II membrane protein</topology>
    </subcellularLocation>
</comment>
<comment type="similarity">
    <text evidence="3 6">Belongs to the peptidase S26 family.</text>
</comment>
<feature type="domain" description="Peptidase S26" evidence="7">
    <location>
        <begin position="6"/>
        <end position="165"/>
    </location>
</feature>
<dbReference type="InterPro" id="IPR019533">
    <property type="entry name" value="Peptidase_S26"/>
</dbReference>
<evidence type="ECO:0000256" key="4">
    <source>
        <dbReference type="ARBA" id="ARBA00013208"/>
    </source>
</evidence>
<gene>
    <name evidence="8" type="primary">lepB</name>
    <name evidence="8" type="ORF">KVH43_09640</name>
</gene>
<evidence type="ECO:0000313" key="8">
    <source>
        <dbReference type="EMBL" id="QXM05631.1"/>
    </source>
</evidence>
<proteinExistence type="inferred from homology"/>
<dbReference type="InterPro" id="IPR000223">
    <property type="entry name" value="Pept_S26A_signal_pept_1"/>
</dbReference>
<dbReference type="PANTHER" id="PTHR43390:SF1">
    <property type="entry name" value="CHLOROPLAST PROCESSING PEPTIDASE"/>
    <property type="match status" value="1"/>
</dbReference>
<keyword evidence="9" id="KW-1185">Reference proteome</keyword>
<dbReference type="InterPro" id="IPR019758">
    <property type="entry name" value="Pept_S26A_signal_pept_1_CS"/>
</dbReference>
<dbReference type="CDD" id="cd06530">
    <property type="entry name" value="S26_SPase_I"/>
    <property type="match status" value="1"/>
</dbReference>
<evidence type="ECO:0000256" key="2">
    <source>
        <dbReference type="ARBA" id="ARBA00004401"/>
    </source>
</evidence>
<evidence type="ECO:0000259" key="7">
    <source>
        <dbReference type="Pfam" id="PF10502"/>
    </source>
</evidence>
<comment type="catalytic activity">
    <reaction evidence="1 6">
        <text>Cleavage of hydrophobic, N-terminal signal or leader sequences from secreted and periplasmic proteins.</text>
        <dbReference type="EC" id="3.4.21.89"/>
    </reaction>
</comment>
<accession>A0ABX8RFB6</accession>
<dbReference type="PROSITE" id="PS00501">
    <property type="entry name" value="SPASE_I_1"/>
    <property type="match status" value="1"/>
</dbReference>
<name>A0ABX8RFB6_9CLOT</name>
<dbReference type="Proteomes" id="UP000886818">
    <property type="component" value="Chromosome"/>
</dbReference>
<dbReference type="InterPro" id="IPR019756">
    <property type="entry name" value="Pept_S26A_signal_pept_1_Ser-AS"/>
</dbReference>
<protein>
    <recommendedName>
        <fullName evidence="4 6">Signal peptidase I</fullName>
        <ecNumber evidence="4 6">3.4.21.89</ecNumber>
    </recommendedName>
</protein>
<sequence>MLDVVFKWLKCILTVIVVTLLLERFVFGFTIVQGLSMQPTLKNNDKLFINKLVYLFEDPHRGDIIIFHPPIDEREDELFVKRVIAVEGDHFQIKRGNLYINNKLIEEPYIIHEDYQDRLYSLTSGIVPKGMVFVMGDNRNDSNDSRCFGFVPKKNIAGKADFRIWPLDTVHAFSSK</sequence>
<evidence type="ECO:0000256" key="5">
    <source>
        <dbReference type="ARBA" id="ARBA00022801"/>
    </source>
</evidence>
<dbReference type="PANTHER" id="PTHR43390">
    <property type="entry name" value="SIGNAL PEPTIDASE I"/>
    <property type="match status" value="1"/>
</dbReference>
<dbReference type="RefSeq" id="WP_218282329.1">
    <property type="nucleotide sequence ID" value="NZ_CP078093.1"/>
</dbReference>
<dbReference type="GO" id="GO:0009003">
    <property type="term" value="F:signal peptidase activity"/>
    <property type="evidence" value="ECO:0007669"/>
    <property type="project" value="UniProtKB-EC"/>
</dbReference>
<evidence type="ECO:0000313" key="9">
    <source>
        <dbReference type="Proteomes" id="UP000886818"/>
    </source>
</evidence>
<evidence type="ECO:0000256" key="3">
    <source>
        <dbReference type="ARBA" id="ARBA00009370"/>
    </source>
</evidence>
<dbReference type="PROSITE" id="PS00761">
    <property type="entry name" value="SPASE_I_3"/>
    <property type="match status" value="1"/>
</dbReference>
<evidence type="ECO:0000256" key="1">
    <source>
        <dbReference type="ARBA" id="ARBA00000677"/>
    </source>
</evidence>
<evidence type="ECO:0000256" key="6">
    <source>
        <dbReference type="RuleBase" id="RU362042"/>
    </source>
</evidence>
<organism evidence="8 9">
    <name type="scientific">Crassaminicella indica</name>
    <dbReference type="NCBI Taxonomy" id="2855394"/>
    <lineage>
        <taxon>Bacteria</taxon>
        <taxon>Bacillati</taxon>
        <taxon>Bacillota</taxon>
        <taxon>Clostridia</taxon>
        <taxon>Eubacteriales</taxon>
        <taxon>Clostridiaceae</taxon>
        <taxon>Crassaminicella</taxon>
    </lineage>
</organism>
<dbReference type="NCBIfam" id="TIGR02227">
    <property type="entry name" value="sigpep_I_bact"/>
    <property type="match status" value="1"/>
</dbReference>